<protein>
    <recommendedName>
        <fullName evidence="3">DNA repair protein RecN</fullName>
    </recommendedName>
    <alternativeName>
        <fullName evidence="8">Recombination protein N</fullName>
    </alternativeName>
</protein>
<dbReference type="FunFam" id="3.40.50.300:FF:000356">
    <property type="entry name" value="DNA repair protein RecN"/>
    <property type="match status" value="1"/>
</dbReference>
<dbReference type="GO" id="GO:0043590">
    <property type="term" value="C:bacterial nucleoid"/>
    <property type="evidence" value="ECO:0007669"/>
    <property type="project" value="TreeGrafter"/>
</dbReference>
<evidence type="ECO:0000256" key="5">
    <source>
        <dbReference type="ARBA" id="ARBA00022763"/>
    </source>
</evidence>
<evidence type="ECO:0000256" key="3">
    <source>
        <dbReference type="ARBA" id="ARBA00021315"/>
    </source>
</evidence>
<organism evidence="11 12">
    <name type="scientific">Thioalkalivibrio denitrificans</name>
    <dbReference type="NCBI Taxonomy" id="108003"/>
    <lineage>
        <taxon>Bacteria</taxon>
        <taxon>Pseudomonadati</taxon>
        <taxon>Pseudomonadota</taxon>
        <taxon>Gammaproteobacteria</taxon>
        <taxon>Chromatiales</taxon>
        <taxon>Ectothiorhodospiraceae</taxon>
        <taxon>Thioalkalivibrio</taxon>
    </lineage>
</organism>
<dbReference type="Gene3D" id="3.40.50.300">
    <property type="entry name" value="P-loop containing nucleotide triphosphate hydrolases"/>
    <property type="match status" value="2"/>
</dbReference>
<evidence type="ECO:0000259" key="10">
    <source>
        <dbReference type="Pfam" id="PF02463"/>
    </source>
</evidence>
<evidence type="ECO:0000256" key="6">
    <source>
        <dbReference type="ARBA" id="ARBA00022840"/>
    </source>
</evidence>
<sequence length="554" mass="60481">DALALELEAGMTALTGETGAGKSILVDALGLVLGDRADSAAVRPGAERAEIGVGFELADNATARAWLEEQAMDAGDECLLRRVVGADGKSRAWINGTPTTLQNMKALGELLVDIHGQHAHQSLTRRDVQRLILDEFANHPGLLEETRVSFQDWQDLKARLERAAGDDEARTARRDLLRFQTGELQALDLGEDEVEALDGEQRRLAHAGRLLELSESVHHGLYADDHSVDALLSRFHSLLDEAAQLDPALGEPLELMNSARIQLREAADALRHYADRVDLDPARLSFVEQRLTDIHDLARKHRVAPEALPELTRTLLAELAQLEGDEEDLDDLTRNVQAAEARYREAAMALSRSRRSAAKQLSGQVSEAMQGLGMEGGVFQVQVDSDPDVRPAVHGTDRIEFLVTANPGQPVQPLSRVASGGELSRISLAIQMIAARSLPIPTLIFDEVDSGIGGAVAEVVGRQLRALGEHRQVLCVTHLPQVAAQAHHHVQVSKRKGKADTRTQIQVLDDDSRVQEVARMLGGLELTDQTLAHAREMVEKVKDNSRFNVQDSKG</sequence>
<dbReference type="PANTHER" id="PTHR11059:SF0">
    <property type="entry name" value="DNA REPAIR PROTEIN RECN"/>
    <property type="match status" value="1"/>
</dbReference>
<keyword evidence="7" id="KW-0234">DNA repair</keyword>
<dbReference type="GO" id="GO:0009432">
    <property type="term" value="P:SOS response"/>
    <property type="evidence" value="ECO:0007669"/>
    <property type="project" value="UniProtKB-ARBA"/>
</dbReference>
<feature type="domain" description="RecF/RecN/SMC N-terminal" evidence="10">
    <location>
        <begin position="4"/>
        <end position="497"/>
    </location>
</feature>
<dbReference type="CDD" id="cd03241">
    <property type="entry name" value="ABC_RecN"/>
    <property type="match status" value="2"/>
</dbReference>
<dbReference type="GO" id="GO:0006310">
    <property type="term" value="P:DNA recombination"/>
    <property type="evidence" value="ECO:0007669"/>
    <property type="project" value="InterPro"/>
</dbReference>
<evidence type="ECO:0000313" key="12">
    <source>
        <dbReference type="Proteomes" id="UP000189462"/>
    </source>
</evidence>
<keyword evidence="12" id="KW-1185">Reference proteome</keyword>
<name>A0A1V3NUU2_9GAMM</name>
<dbReference type="EMBL" id="MVBK01000004">
    <property type="protein sequence ID" value="OOG28723.1"/>
    <property type="molecule type" value="Genomic_DNA"/>
</dbReference>
<evidence type="ECO:0000256" key="7">
    <source>
        <dbReference type="ARBA" id="ARBA00023204"/>
    </source>
</evidence>
<dbReference type="STRING" id="108003.B1C78_01090"/>
<evidence type="ECO:0000256" key="4">
    <source>
        <dbReference type="ARBA" id="ARBA00022741"/>
    </source>
</evidence>
<dbReference type="RefSeq" id="WP_077277298.1">
    <property type="nucleotide sequence ID" value="NZ_MVBK01000004.1"/>
</dbReference>
<accession>A0A1V3NUU2</accession>
<dbReference type="InterPro" id="IPR004604">
    <property type="entry name" value="DNA_recomb/repair_RecN"/>
</dbReference>
<dbReference type="PIRSF" id="PIRSF003128">
    <property type="entry name" value="RecN"/>
    <property type="match status" value="1"/>
</dbReference>
<evidence type="ECO:0000256" key="2">
    <source>
        <dbReference type="ARBA" id="ARBA00009441"/>
    </source>
</evidence>
<keyword evidence="5" id="KW-0227">DNA damage</keyword>
<comment type="function">
    <text evidence="1">May be involved in recombinational repair of damaged DNA.</text>
</comment>
<feature type="coiled-coil region" evidence="9">
    <location>
        <begin position="322"/>
        <end position="349"/>
    </location>
</feature>
<dbReference type="InterPro" id="IPR027417">
    <property type="entry name" value="P-loop_NTPase"/>
</dbReference>
<evidence type="ECO:0000256" key="9">
    <source>
        <dbReference type="SAM" id="Coils"/>
    </source>
</evidence>
<dbReference type="GO" id="GO:0006281">
    <property type="term" value="P:DNA repair"/>
    <property type="evidence" value="ECO:0007669"/>
    <property type="project" value="UniProtKB-KW"/>
</dbReference>
<proteinExistence type="inferred from homology"/>
<feature type="non-terminal residue" evidence="11">
    <location>
        <position position="1"/>
    </location>
</feature>
<evidence type="ECO:0000256" key="8">
    <source>
        <dbReference type="ARBA" id="ARBA00033408"/>
    </source>
</evidence>
<dbReference type="AlphaFoldDB" id="A0A1V3NUU2"/>
<keyword evidence="4" id="KW-0547">Nucleotide-binding</keyword>
<dbReference type="PANTHER" id="PTHR11059">
    <property type="entry name" value="DNA REPAIR PROTEIN RECN"/>
    <property type="match status" value="1"/>
</dbReference>
<dbReference type="InterPro" id="IPR003395">
    <property type="entry name" value="RecF/RecN/SMC_N"/>
</dbReference>
<keyword evidence="9" id="KW-0175">Coiled coil</keyword>
<dbReference type="FunFam" id="3.40.50.300:FF:000319">
    <property type="entry name" value="DNA repair protein RecN"/>
    <property type="match status" value="1"/>
</dbReference>
<comment type="caution">
    <text evidence="11">The sequence shown here is derived from an EMBL/GenBank/DDBJ whole genome shotgun (WGS) entry which is preliminary data.</text>
</comment>
<reference evidence="11 12" key="1">
    <citation type="submission" date="2017-02" db="EMBL/GenBank/DDBJ databases">
        <title>Genomic diversity within the haloalkaliphilic genus Thioalkalivibrio.</title>
        <authorList>
            <person name="Ahn A.-C."/>
            <person name="Meier-Kolthoff J."/>
            <person name="Overmars L."/>
            <person name="Richter M."/>
            <person name="Woyke T."/>
            <person name="Sorokin D.Y."/>
            <person name="Muyzer G."/>
        </authorList>
    </citation>
    <scope>NUCLEOTIDE SEQUENCE [LARGE SCALE GENOMIC DNA]</scope>
    <source>
        <strain evidence="11 12">ALJD</strain>
    </source>
</reference>
<keyword evidence="6" id="KW-0067">ATP-binding</keyword>
<gene>
    <name evidence="11" type="ORF">B1C78_01090</name>
</gene>
<dbReference type="SUPFAM" id="SSF52540">
    <property type="entry name" value="P-loop containing nucleoside triphosphate hydrolases"/>
    <property type="match status" value="1"/>
</dbReference>
<evidence type="ECO:0000256" key="1">
    <source>
        <dbReference type="ARBA" id="ARBA00003618"/>
    </source>
</evidence>
<dbReference type="Pfam" id="PF02463">
    <property type="entry name" value="SMC_N"/>
    <property type="match status" value="1"/>
</dbReference>
<dbReference type="NCBIfam" id="NF008121">
    <property type="entry name" value="PRK10869.1"/>
    <property type="match status" value="1"/>
</dbReference>
<dbReference type="Proteomes" id="UP000189462">
    <property type="component" value="Unassembled WGS sequence"/>
</dbReference>
<dbReference type="GO" id="GO:0005524">
    <property type="term" value="F:ATP binding"/>
    <property type="evidence" value="ECO:0007669"/>
    <property type="project" value="UniProtKB-KW"/>
</dbReference>
<dbReference type="NCBIfam" id="TIGR00634">
    <property type="entry name" value="recN"/>
    <property type="match status" value="1"/>
</dbReference>
<evidence type="ECO:0000313" key="11">
    <source>
        <dbReference type="EMBL" id="OOG28723.1"/>
    </source>
</evidence>
<comment type="similarity">
    <text evidence="2">Belongs to the RecN family.</text>
</comment>